<reference evidence="3 4" key="1">
    <citation type="submission" date="2021-05" db="EMBL/GenBank/DDBJ databases">
        <title>Draft Genome Sequences of Clinical Respiratory Isolates of Mycobacterium goodii Recovered in Ireland.</title>
        <authorList>
            <person name="Flanagan P.R."/>
            <person name="Mok S."/>
            <person name="Roycroft E."/>
            <person name="Rogers T.R."/>
            <person name="Fitzgibbon M."/>
        </authorList>
    </citation>
    <scope>NUCLEOTIDE SEQUENCE [LARGE SCALE GENOMIC DNA]</scope>
    <source>
        <strain evidence="3 4">14IE55</strain>
    </source>
</reference>
<dbReference type="PANTHER" id="PTHR40758">
    <property type="entry name" value="CONSERVED PROTEIN"/>
    <property type="match status" value="1"/>
</dbReference>
<evidence type="ECO:0000259" key="1">
    <source>
        <dbReference type="Pfam" id="PF07398"/>
    </source>
</evidence>
<proteinExistence type="predicted"/>
<evidence type="ECO:0000259" key="2">
    <source>
        <dbReference type="Pfam" id="PF11716"/>
    </source>
</evidence>
<accession>A0ABS6HHV5</accession>
<sequence>MNRLAIIDAESRRFAEVLSATPPGAPCPTCPDWTASDLLWHLTAVQLFWAAVLFRNVTSDDGVAAVERSRPSRPDSIADILALREAATARLLTELSRLDDAEPRWSWWPPDQTVGFTRRMQTYEATMHRVDAELAAGLPIGALAADVAAGAVDHAVDVMWAWQPDGSQYERAAVVELIAIDTGQRWQVDVGATGARPRAVRNPDPQVVLTSAAVRGTAADLALWAWNRGGSVEASGEPHALRALDAVVSRGM</sequence>
<dbReference type="SUPFAM" id="SSF109854">
    <property type="entry name" value="DinB/YfiT-like putative metalloenzymes"/>
    <property type="match status" value="1"/>
</dbReference>
<dbReference type="Pfam" id="PF11716">
    <property type="entry name" value="MDMPI_N"/>
    <property type="match status" value="1"/>
</dbReference>
<protein>
    <submittedName>
        <fullName evidence="3">Maleylpyruvate isomerase family mycothiol-dependent enzyme</fullName>
    </submittedName>
</protein>
<dbReference type="NCBIfam" id="TIGR03083">
    <property type="entry name" value="maleylpyruvate isomerase family mycothiol-dependent enzyme"/>
    <property type="match status" value="1"/>
</dbReference>
<gene>
    <name evidence="3" type="ORF">KL859_05040</name>
</gene>
<dbReference type="InterPro" id="IPR024344">
    <property type="entry name" value="MDMPI_metal-binding"/>
</dbReference>
<feature type="domain" description="Mycothiol-dependent maleylpyruvate isomerase metal-binding" evidence="2">
    <location>
        <begin position="6"/>
        <end position="132"/>
    </location>
</feature>
<evidence type="ECO:0000313" key="3">
    <source>
        <dbReference type="EMBL" id="MBU8822242.1"/>
    </source>
</evidence>
<evidence type="ECO:0000313" key="4">
    <source>
        <dbReference type="Proteomes" id="UP000696413"/>
    </source>
</evidence>
<dbReference type="Pfam" id="PF07398">
    <property type="entry name" value="MDMPI_C"/>
    <property type="match status" value="1"/>
</dbReference>
<dbReference type="Gene3D" id="1.20.120.450">
    <property type="entry name" value="dinb family like domain"/>
    <property type="match status" value="1"/>
</dbReference>
<organism evidence="3 4">
    <name type="scientific">Mycolicibacterium goodii</name>
    <name type="common">Mycobacterium goodii</name>
    <dbReference type="NCBI Taxonomy" id="134601"/>
    <lineage>
        <taxon>Bacteria</taxon>
        <taxon>Bacillati</taxon>
        <taxon>Actinomycetota</taxon>
        <taxon>Actinomycetes</taxon>
        <taxon>Mycobacteriales</taxon>
        <taxon>Mycobacteriaceae</taxon>
        <taxon>Mycolicibacterium</taxon>
    </lineage>
</organism>
<dbReference type="RefSeq" id="WP_100518224.1">
    <property type="nucleotide sequence ID" value="NZ_JAHBOJ010000007.1"/>
</dbReference>
<keyword evidence="4" id="KW-1185">Reference proteome</keyword>
<dbReference type="InterPro" id="IPR017517">
    <property type="entry name" value="Maleyloyr_isom"/>
</dbReference>
<feature type="domain" description="MDMPI C-terminal" evidence="1">
    <location>
        <begin position="146"/>
        <end position="241"/>
    </location>
</feature>
<dbReference type="InterPro" id="IPR010872">
    <property type="entry name" value="MDMPI_C-term_domain"/>
</dbReference>
<dbReference type="InterPro" id="IPR034660">
    <property type="entry name" value="DinB/YfiT-like"/>
</dbReference>
<comment type="caution">
    <text evidence="3">The sequence shown here is derived from an EMBL/GenBank/DDBJ whole genome shotgun (WGS) entry which is preliminary data.</text>
</comment>
<dbReference type="PANTHER" id="PTHR40758:SF1">
    <property type="entry name" value="CONSERVED PROTEIN"/>
    <property type="match status" value="1"/>
</dbReference>
<dbReference type="EMBL" id="JAHBOM010000003">
    <property type="protein sequence ID" value="MBU8822242.1"/>
    <property type="molecule type" value="Genomic_DNA"/>
</dbReference>
<dbReference type="GO" id="GO:0016853">
    <property type="term" value="F:isomerase activity"/>
    <property type="evidence" value="ECO:0007669"/>
    <property type="project" value="UniProtKB-KW"/>
</dbReference>
<dbReference type="Proteomes" id="UP000696413">
    <property type="component" value="Unassembled WGS sequence"/>
</dbReference>
<keyword evidence="3" id="KW-0413">Isomerase</keyword>
<name>A0ABS6HHV5_MYCGD</name>